<evidence type="ECO:0000313" key="8">
    <source>
        <dbReference type="Proteomes" id="UP001243009"/>
    </source>
</evidence>
<dbReference type="EMBL" id="JAUTWS010000048">
    <property type="protein sequence ID" value="MDO9712447.1"/>
    <property type="molecule type" value="Genomic_DNA"/>
</dbReference>
<dbReference type="GO" id="GO:0004252">
    <property type="term" value="F:serine-type endopeptidase activity"/>
    <property type="evidence" value="ECO:0007669"/>
    <property type="project" value="UniProtKB-EC"/>
</dbReference>
<keyword evidence="3 7" id="KW-0645">Protease</keyword>
<dbReference type="NCBIfam" id="NF045542">
    <property type="entry name" value="Clp_rel_HeadMat"/>
    <property type="match status" value="1"/>
</dbReference>
<dbReference type="Pfam" id="PF00574">
    <property type="entry name" value="CLP_protease"/>
    <property type="match status" value="1"/>
</dbReference>
<protein>
    <recommendedName>
        <fullName evidence="6">ATP-dependent Clp protease proteolytic subunit</fullName>
    </recommendedName>
</protein>
<comment type="caution">
    <text evidence="7">The sequence shown here is derived from an EMBL/GenBank/DDBJ whole genome shotgun (WGS) entry which is preliminary data.</text>
</comment>
<dbReference type="RefSeq" id="WP_305107302.1">
    <property type="nucleotide sequence ID" value="NZ_JAUTWS010000048.1"/>
</dbReference>
<evidence type="ECO:0000313" key="7">
    <source>
        <dbReference type="EMBL" id="MDO9712447.1"/>
    </source>
</evidence>
<organism evidence="7 8">
    <name type="scientific">Paracraurococcus lichenis</name>
    <dbReference type="NCBI Taxonomy" id="3064888"/>
    <lineage>
        <taxon>Bacteria</taxon>
        <taxon>Pseudomonadati</taxon>
        <taxon>Pseudomonadota</taxon>
        <taxon>Alphaproteobacteria</taxon>
        <taxon>Acetobacterales</taxon>
        <taxon>Roseomonadaceae</taxon>
        <taxon>Paracraurococcus</taxon>
    </lineage>
</organism>
<dbReference type="PRINTS" id="PR00127">
    <property type="entry name" value="CLPPROTEASEP"/>
</dbReference>
<dbReference type="Proteomes" id="UP001243009">
    <property type="component" value="Unassembled WGS sequence"/>
</dbReference>
<dbReference type="InterPro" id="IPR023562">
    <property type="entry name" value="ClpP/TepA"/>
</dbReference>
<dbReference type="GO" id="GO:0006508">
    <property type="term" value="P:proteolysis"/>
    <property type="evidence" value="ECO:0007669"/>
    <property type="project" value="UniProtKB-KW"/>
</dbReference>
<accession>A0ABT9E8C3</accession>
<evidence type="ECO:0000256" key="5">
    <source>
        <dbReference type="ARBA" id="ARBA00022825"/>
    </source>
</evidence>
<evidence type="ECO:0000256" key="6">
    <source>
        <dbReference type="RuleBase" id="RU003567"/>
    </source>
</evidence>
<keyword evidence="2" id="KW-0963">Cytoplasm</keyword>
<reference evidence="7 8" key="1">
    <citation type="submission" date="2023-08" db="EMBL/GenBank/DDBJ databases">
        <title>The draft genome sequence of Paracraurococcus sp. LOR1-02.</title>
        <authorList>
            <person name="Kingkaew E."/>
            <person name="Tanasupawat S."/>
        </authorList>
    </citation>
    <scope>NUCLEOTIDE SEQUENCE [LARGE SCALE GENOMIC DNA]</scope>
    <source>
        <strain evidence="7 8">LOR1-02</strain>
    </source>
</reference>
<name>A0ABT9E8C3_9PROT</name>
<evidence type="ECO:0000256" key="3">
    <source>
        <dbReference type="ARBA" id="ARBA00022670"/>
    </source>
</evidence>
<dbReference type="InterPro" id="IPR029045">
    <property type="entry name" value="ClpP/crotonase-like_dom_sf"/>
</dbReference>
<sequence>MRKFAERVLAARPEALSLYASMAPEPGLSVRAAAADKPAELLIYDEIGYYGVTAKDVVKALAGIGDGPLLVRLNSPGGDIFDGLAIYNALKARTDVTVQIDGVAASAAAFIAMAGTKVTIAERAMMMLHNCWAFVVGNRHDLLEQAATMEKIDGQQAAMFEAKTGKNTAEIVAVLDAETWFTSTEAKTFGLVDEVLSAPAPAAAATGAPRASSHDIALRRARLRVAEAA</sequence>
<evidence type="ECO:0000256" key="4">
    <source>
        <dbReference type="ARBA" id="ARBA00022801"/>
    </source>
</evidence>
<comment type="similarity">
    <text evidence="1 6">Belongs to the peptidase S14 family.</text>
</comment>
<dbReference type="SUPFAM" id="SSF52096">
    <property type="entry name" value="ClpP/crotonase"/>
    <property type="match status" value="1"/>
</dbReference>
<dbReference type="InterPro" id="IPR001907">
    <property type="entry name" value="ClpP"/>
</dbReference>
<dbReference type="Gene3D" id="3.90.226.10">
    <property type="entry name" value="2-enoyl-CoA Hydratase, Chain A, domain 1"/>
    <property type="match status" value="1"/>
</dbReference>
<evidence type="ECO:0000256" key="1">
    <source>
        <dbReference type="ARBA" id="ARBA00007039"/>
    </source>
</evidence>
<proteinExistence type="inferred from homology"/>
<dbReference type="PANTHER" id="PTHR10381">
    <property type="entry name" value="ATP-DEPENDENT CLP PROTEASE PROTEOLYTIC SUBUNIT"/>
    <property type="match status" value="1"/>
</dbReference>
<evidence type="ECO:0000256" key="2">
    <source>
        <dbReference type="ARBA" id="ARBA00022490"/>
    </source>
</evidence>
<dbReference type="CDD" id="cd07016">
    <property type="entry name" value="S14_ClpP_1"/>
    <property type="match status" value="1"/>
</dbReference>
<keyword evidence="8" id="KW-1185">Reference proteome</keyword>
<gene>
    <name evidence="7" type="ORF">Q7A36_29160</name>
</gene>
<keyword evidence="4 7" id="KW-0378">Hydrolase</keyword>
<dbReference type="PANTHER" id="PTHR10381:SF70">
    <property type="entry name" value="ATP-DEPENDENT CLP PROTEASE PROTEOLYTIC SUBUNIT"/>
    <property type="match status" value="1"/>
</dbReference>
<keyword evidence="5" id="KW-0720">Serine protease</keyword>